<keyword evidence="2" id="KW-1185">Reference proteome</keyword>
<gene>
    <name evidence="1" type="ORF">MAM1_0173c07226</name>
</gene>
<dbReference type="OrthoDB" id="2289830at2759"/>
<reference evidence="1" key="1">
    <citation type="submission" date="2014-09" db="EMBL/GenBank/DDBJ databases">
        <title>Draft genome sequence of an oleaginous Mucoromycotina fungus Mucor ambiguus NBRC6742.</title>
        <authorList>
            <person name="Takeda I."/>
            <person name="Yamane N."/>
            <person name="Morita T."/>
            <person name="Tamano K."/>
            <person name="Machida M."/>
            <person name="Baker S."/>
            <person name="Koike H."/>
        </authorList>
    </citation>
    <scope>NUCLEOTIDE SEQUENCE</scope>
    <source>
        <strain evidence="1">NBRC 6742</strain>
    </source>
</reference>
<dbReference type="Proteomes" id="UP000053815">
    <property type="component" value="Unassembled WGS sequence"/>
</dbReference>
<dbReference type="AlphaFoldDB" id="A0A0C9MZM1"/>
<protein>
    <submittedName>
        <fullName evidence="1">Uncharacterized protein</fullName>
    </submittedName>
</protein>
<evidence type="ECO:0000313" key="1">
    <source>
        <dbReference type="EMBL" id="GAN07723.1"/>
    </source>
</evidence>
<proteinExistence type="predicted"/>
<evidence type="ECO:0000313" key="2">
    <source>
        <dbReference type="Proteomes" id="UP000053815"/>
    </source>
</evidence>
<name>A0A0C9MZM1_9FUNG</name>
<sequence length="156" mass="17434">MAIENSPHLYRSGPDSASVPCGILINKEKRELRRRVMFSRVVMLNKPTTFILVKEERGLGSIDWFNVDNALAAFFQRKFRASTIQSTVAIETTLKVLSNANILLNIATNDSFKDENEGDAVDSKANNNVSANTVEAKPINGHAEQEAIYQMMLLYL</sequence>
<dbReference type="EMBL" id="DF836462">
    <property type="protein sequence ID" value="GAN07723.1"/>
    <property type="molecule type" value="Genomic_DNA"/>
</dbReference>
<organism evidence="1">
    <name type="scientific">Mucor ambiguus</name>
    <dbReference type="NCBI Taxonomy" id="91626"/>
    <lineage>
        <taxon>Eukaryota</taxon>
        <taxon>Fungi</taxon>
        <taxon>Fungi incertae sedis</taxon>
        <taxon>Mucoromycota</taxon>
        <taxon>Mucoromycotina</taxon>
        <taxon>Mucoromycetes</taxon>
        <taxon>Mucorales</taxon>
        <taxon>Mucorineae</taxon>
        <taxon>Mucoraceae</taxon>
        <taxon>Mucor</taxon>
    </lineage>
</organism>
<accession>A0A0C9MZM1</accession>